<dbReference type="Proteomes" id="UP000626109">
    <property type="component" value="Unassembled WGS sequence"/>
</dbReference>
<dbReference type="EMBL" id="CAJNNW010031271">
    <property type="protein sequence ID" value="CAE8706682.1"/>
    <property type="molecule type" value="Genomic_DNA"/>
</dbReference>
<feature type="repeat" description="ANK" evidence="3">
    <location>
        <begin position="457"/>
        <end position="489"/>
    </location>
</feature>
<feature type="repeat" description="ANK" evidence="3">
    <location>
        <begin position="557"/>
        <end position="589"/>
    </location>
</feature>
<feature type="domain" description="JmjC" evidence="5">
    <location>
        <begin position="236"/>
        <end position="364"/>
    </location>
</feature>
<evidence type="ECO:0000259" key="5">
    <source>
        <dbReference type="PROSITE" id="PS51184"/>
    </source>
</evidence>
<comment type="caution">
    <text evidence="6">The sequence shown here is derived from an EMBL/GenBank/DDBJ whole genome shotgun (WGS) entry which is preliminary data.</text>
</comment>
<name>A0A813KSA0_POLGL</name>
<dbReference type="SMART" id="SM00248">
    <property type="entry name" value="ANK"/>
    <property type="match status" value="6"/>
</dbReference>
<gene>
    <name evidence="6" type="ORF">PGLA2088_LOCUS34300</name>
</gene>
<dbReference type="SUPFAM" id="SSF51197">
    <property type="entry name" value="Clavaminate synthase-like"/>
    <property type="match status" value="1"/>
</dbReference>
<dbReference type="InterPro" id="IPR036770">
    <property type="entry name" value="Ankyrin_rpt-contain_sf"/>
</dbReference>
<dbReference type="PROSITE" id="PS51184">
    <property type="entry name" value="JMJC"/>
    <property type="match status" value="1"/>
</dbReference>
<accession>A0A813KSA0</accession>
<evidence type="ECO:0000256" key="2">
    <source>
        <dbReference type="ARBA" id="ARBA00023043"/>
    </source>
</evidence>
<dbReference type="GO" id="GO:0051059">
    <property type="term" value="F:NF-kappaB binding"/>
    <property type="evidence" value="ECO:0007669"/>
    <property type="project" value="TreeGrafter"/>
</dbReference>
<feature type="compositionally biased region" description="Basic and acidic residues" evidence="4">
    <location>
        <begin position="79"/>
        <end position="96"/>
    </location>
</feature>
<dbReference type="SUPFAM" id="SSF48403">
    <property type="entry name" value="Ankyrin repeat"/>
    <property type="match status" value="1"/>
</dbReference>
<evidence type="ECO:0000313" key="6">
    <source>
        <dbReference type="EMBL" id="CAE8706682.1"/>
    </source>
</evidence>
<organism evidence="6 7">
    <name type="scientific">Polarella glacialis</name>
    <name type="common">Dinoflagellate</name>
    <dbReference type="NCBI Taxonomy" id="89957"/>
    <lineage>
        <taxon>Eukaryota</taxon>
        <taxon>Sar</taxon>
        <taxon>Alveolata</taxon>
        <taxon>Dinophyceae</taxon>
        <taxon>Suessiales</taxon>
        <taxon>Suessiaceae</taxon>
        <taxon>Polarella</taxon>
    </lineage>
</organism>
<feature type="region of interest" description="Disordered" evidence="4">
    <location>
        <begin position="68"/>
        <end position="107"/>
    </location>
</feature>
<sequence>MLLHGAERGGHREAWAPSRCQKCGLAVQVPAIRRLSWRQKSPSAGQRNSLQPRAAFAGLSVGTCLAADARSRRHRSRRQRDVAAERREALASDSRRSPLLPDGSWPAPTEQELAALSAALPAESAAAMEESVPVLGPSDFSDLDRTRPVRLRGLTDSWPLRQMLTAGSDNNKNNLGFEQLLRSELGELHFRLRPSATLHEYGYAGPAESRITLRQYFAPGGCPPARGVIFENDFHQAMPALGKAYSVPQLLSDVHGKPLFSAGRRHTGIGFHRHNESWLEQLHGRKVWFLVPEGLDRPPALPPWWYLRERPQGMLTCILEPGEVLFVPGGWWHSTWNIDERSFALGWEGDGGDEPSCPAMHAILDGDLASVETLLSLSSGTEEGQVTPDMLEAAARAGGCDVLQPPASDLHLRRNAAPAAIAAARSGQVPVLRLLWSKGYDTLLRPRDWWLPPMLPRGTTALHEAASCGQLPAAEWLLEHKADLQYPDNAGCEALHVAAVHGQAEVVQALLRYGAEVGAEAPAWSSTALLQAAFGGHSAVVEELLAAAASVAEQDARQMTALHHAALRGYAGLVQLLLVSGADLYAADHNGRRPLHHAARGHAPASDKADSEEQVLIPYAAMAPDSAQDQNLAAVGVLLAARADPCAQDSQGHTAAQLAAERSHPAIAELLGRAEAKVATGSGRQDGEANG</sequence>
<dbReference type="PANTHER" id="PTHR46680">
    <property type="entry name" value="NF-KAPPA-B INHIBITOR ALPHA"/>
    <property type="match status" value="1"/>
</dbReference>
<feature type="repeat" description="ANK" evidence="3">
    <location>
        <begin position="490"/>
        <end position="522"/>
    </location>
</feature>
<dbReference type="InterPro" id="IPR003347">
    <property type="entry name" value="JmjC_dom"/>
</dbReference>
<dbReference type="InterPro" id="IPR051070">
    <property type="entry name" value="NF-kappa-B_inhibitor"/>
</dbReference>
<dbReference type="GO" id="GO:0005829">
    <property type="term" value="C:cytosol"/>
    <property type="evidence" value="ECO:0007669"/>
    <property type="project" value="TreeGrafter"/>
</dbReference>
<dbReference type="Pfam" id="PF12796">
    <property type="entry name" value="Ank_2"/>
    <property type="match status" value="2"/>
</dbReference>
<keyword evidence="2 3" id="KW-0040">ANK repeat</keyword>
<dbReference type="Gene3D" id="2.60.120.650">
    <property type="entry name" value="Cupin"/>
    <property type="match status" value="1"/>
</dbReference>
<dbReference type="PROSITE" id="PS50088">
    <property type="entry name" value="ANK_REPEAT"/>
    <property type="match status" value="3"/>
</dbReference>
<evidence type="ECO:0000313" key="7">
    <source>
        <dbReference type="Proteomes" id="UP000626109"/>
    </source>
</evidence>
<dbReference type="Gene3D" id="1.25.40.20">
    <property type="entry name" value="Ankyrin repeat-containing domain"/>
    <property type="match status" value="3"/>
</dbReference>
<protein>
    <recommendedName>
        <fullName evidence="5">JmjC domain-containing protein</fullName>
    </recommendedName>
</protein>
<reference evidence="6" key="1">
    <citation type="submission" date="2021-02" db="EMBL/GenBank/DDBJ databases">
        <authorList>
            <person name="Dougan E. K."/>
            <person name="Rhodes N."/>
            <person name="Thang M."/>
            <person name="Chan C."/>
        </authorList>
    </citation>
    <scope>NUCLEOTIDE SEQUENCE</scope>
</reference>
<dbReference type="InterPro" id="IPR002110">
    <property type="entry name" value="Ankyrin_rpt"/>
</dbReference>
<proteinExistence type="predicted"/>
<evidence type="ECO:0000256" key="4">
    <source>
        <dbReference type="SAM" id="MobiDB-lite"/>
    </source>
</evidence>
<keyword evidence="1" id="KW-0677">Repeat</keyword>
<dbReference type="GO" id="GO:0071356">
    <property type="term" value="P:cellular response to tumor necrosis factor"/>
    <property type="evidence" value="ECO:0007669"/>
    <property type="project" value="TreeGrafter"/>
</dbReference>
<evidence type="ECO:0000256" key="3">
    <source>
        <dbReference type="PROSITE-ProRule" id="PRU00023"/>
    </source>
</evidence>
<dbReference type="AlphaFoldDB" id="A0A813KSA0"/>
<dbReference type="PROSITE" id="PS50297">
    <property type="entry name" value="ANK_REP_REGION"/>
    <property type="match status" value="3"/>
</dbReference>
<dbReference type="PANTHER" id="PTHR46680:SF3">
    <property type="entry name" value="NF-KAPPA-B INHIBITOR CACTUS"/>
    <property type="match status" value="1"/>
</dbReference>
<evidence type="ECO:0000256" key="1">
    <source>
        <dbReference type="ARBA" id="ARBA00022737"/>
    </source>
</evidence>